<dbReference type="AlphaFoldDB" id="A0A0J6WHC2"/>
<accession>A0A0J6WHC2</accession>
<reference evidence="1 2" key="1">
    <citation type="journal article" date="2015" name="Genome Biol. Evol.">
        <title>Characterization of Three Mycobacterium spp. with Potential Use in Bioremediation by Genome Sequencing and Comparative Genomics.</title>
        <authorList>
            <person name="Das S."/>
            <person name="Pettersson B.M."/>
            <person name="Behra P.R."/>
            <person name="Ramesh M."/>
            <person name="Dasgupta S."/>
            <person name="Bhattacharya A."/>
            <person name="Kirsebom L.A."/>
        </authorList>
    </citation>
    <scope>NUCLEOTIDE SEQUENCE [LARGE SCALE GENOMIC DNA]</scope>
    <source>
        <strain evidence="1 2">DSM 44075</strain>
    </source>
</reference>
<name>A0A0J6WHC2_9MYCO</name>
<protein>
    <submittedName>
        <fullName evidence="1">Uncharacterized protein</fullName>
    </submittedName>
</protein>
<dbReference type="EMBL" id="JYNU01000001">
    <property type="protein sequence ID" value="KMO81969.1"/>
    <property type="molecule type" value="Genomic_DNA"/>
</dbReference>
<evidence type="ECO:0000313" key="1">
    <source>
        <dbReference type="EMBL" id="KMO81969.1"/>
    </source>
</evidence>
<comment type="caution">
    <text evidence="1">The sequence shown here is derived from an EMBL/GenBank/DDBJ whole genome shotgun (WGS) entry which is preliminary data.</text>
</comment>
<proteinExistence type="predicted"/>
<evidence type="ECO:0000313" key="2">
    <source>
        <dbReference type="Proteomes" id="UP000036313"/>
    </source>
</evidence>
<gene>
    <name evidence="1" type="ORF">MOBUDSM44075_00091</name>
</gene>
<organism evidence="1 2">
    <name type="scientific">Mycolicibacterium obuense</name>
    <dbReference type="NCBI Taxonomy" id="1807"/>
    <lineage>
        <taxon>Bacteria</taxon>
        <taxon>Bacillati</taxon>
        <taxon>Actinomycetota</taxon>
        <taxon>Actinomycetes</taxon>
        <taxon>Mycobacteriales</taxon>
        <taxon>Mycobacteriaceae</taxon>
        <taxon>Mycolicibacterium</taxon>
    </lineage>
</organism>
<dbReference type="PATRIC" id="fig|1807.14.peg.94"/>
<sequence>MTILNDDSMSDHSLYWGKVGHYKIAEAACHLGKQGTRPATLLMANLENIAVTDDNIKAGRLPVGGDPDTFIALADVPDLVWRSHRQKDAASHFADMDEPGGAAVNHQTLMQMWDAGGEGRTSAGWTKF</sequence>
<dbReference type="Proteomes" id="UP000036313">
    <property type="component" value="Unassembled WGS sequence"/>
</dbReference>